<comment type="caution">
    <text evidence="1">The sequence shown here is derived from an EMBL/GenBank/DDBJ whole genome shotgun (WGS) entry which is preliminary data.</text>
</comment>
<protein>
    <submittedName>
        <fullName evidence="1">Uncharacterized protein</fullName>
    </submittedName>
</protein>
<name>A0A0F9FSF8_9ZZZZ</name>
<accession>A0A0F9FSF8</accession>
<evidence type="ECO:0000313" key="1">
    <source>
        <dbReference type="EMBL" id="KKL89454.1"/>
    </source>
</evidence>
<proteinExistence type="predicted"/>
<organism evidence="1">
    <name type="scientific">marine sediment metagenome</name>
    <dbReference type="NCBI Taxonomy" id="412755"/>
    <lineage>
        <taxon>unclassified sequences</taxon>
        <taxon>metagenomes</taxon>
        <taxon>ecological metagenomes</taxon>
    </lineage>
</organism>
<sequence length="79" mass="8407">MANEQEKQVLEDVAAAIADAEVQIPLAESFVQLLKDAGEDFTDAGALVIEAKAKVANWKRTLAKRGVEVPTPATEEEAG</sequence>
<reference evidence="1" key="1">
    <citation type="journal article" date="2015" name="Nature">
        <title>Complex archaea that bridge the gap between prokaryotes and eukaryotes.</title>
        <authorList>
            <person name="Spang A."/>
            <person name="Saw J.H."/>
            <person name="Jorgensen S.L."/>
            <person name="Zaremba-Niedzwiedzka K."/>
            <person name="Martijn J."/>
            <person name="Lind A.E."/>
            <person name="van Eijk R."/>
            <person name="Schleper C."/>
            <person name="Guy L."/>
            <person name="Ettema T.J."/>
        </authorList>
    </citation>
    <scope>NUCLEOTIDE SEQUENCE</scope>
</reference>
<dbReference type="AlphaFoldDB" id="A0A0F9FSF8"/>
<dbReference type="EMBL" id="LAZR01020281">
    <property type="protein sequence ID" value="KKL89454.1"/>
    <property type="molecule type" value="Genomic_DNA"/>
</dbReference>
<gene>
    <name evidence="1" type="ORF">LCGC14_1914510</name>
</gene>